<dbReference type="SUPFAM" id="SSF50969">
    <property type="entry name" value="YVTN repeat-like/Quinoprotein amine dehydrogenase"/>
    <property type="match status" value="1"/>
</dbReference>
<keyword evidence="1" id="KW-0449">Lipoprotein</keyword>
<gene>
    <name evidence="1" type="ORF">ERS852511_00170</name>
</gene>
<evidence type="ECO:0000313" key="1">
    <source>
        <dbReference type="EMBL" id="CUO81177.1"/>
    </source>
</evidence>
<dbReference type="Proteomes" id="UP000095576">
    <property type="component" value="Unassembled WGS sequence"/>
</dbReference>
<name>A0A174I6D6_BACT4</name>
<reference evidence="1 2" key="1">
    <citation type="submission" date="2015-09" db="EMBL/GenBank/DDBJ databases">
        <authorList>
            <consortium name="Pathogen Informatics"/>
        </authorList>
    </citation>
    <scope>NUCLEOTIDE SEQUENCE [LARGE SCALE GENOMIC DNA]</scope>
    <source>
        <strain evidence="1 2">2789STDY5834899</strain>
    </source>
</reference>
<dbReference type="AlphaFoldDB" id="A0A174I6D6"/>
<sequence length="370" mass="41951">MEVIVLKIFISLLLLLFICISCGTGNKEYAENVFPYSEFPQEKELKGEVIELDTALFRCPFRIRVEGDKAIVMDLHGIDYYAHLFQYPSFKYLSSFGRRGDSPTEMLSIENVRFYNHQVWILDANKRELTRLGFSSSSDSLLRDEAVTLGEDILRPLDFAIYNDTSFIIPDYSGENRICLINRDGQLINKIGTIPTVKKKALQNARPALAQVWRSFLDYNLHNGVLAMVTQLGEVLEVYNLKDSTSVVRIGENGEPEFKISDGYGIPTGIMGFSDVQVTDSAIYTIFHGTTFKEIAKHNGSLPDGGKYIYVFSLEGEPIYKYVLDHYVYGIWVDETTKTIIATDVNNDQPIVRFSFGRMRDSKLSLKGAE</sequence>
<proteinExistence type="predicted"/>
<accession>A0A174I6D6</accession>
<dbReference type="Gene3D" id="2.120.10.30">
    <property type="entry name" value="TolB, C-terminal domain"/>
    <property type="match status" value="1"/>
</dbReference>
<evidence type="ECO:0000313" key="2">
    <source>
        <dbReference type="Proteomes" id="UP000095576"/>
    </source>
</evidence>
<dbReference type="Pfam" id="PF15869">
    <property type="entry name" value="TolB_like"/>
    <property type="match status" value="1"/>
</dbReference>
<protein>
    <submittedName>
        <fullName evidence="1">Lipoprotein</fullName>
    </submittedName>
</protein>
<dbReference type="EMBL" id="CZAP01000001">
    <property type="protein sequence ID" value="CUO81177.1"/>
    <property type="molecule type" value="Genomic_DNA"/>
</dbReference>
<dbReference type="InterPro" id="IPR011044">
    <property type="entry name" value="Quino_amine_DH_bsu"/>
</dbReference>
<dbReference type="InterPro" id="IPR011042">
    <property type="entry name" value="6-blade_b-propeller_TolB-like"/>
</dbReference>
<organism evidence="1 2">
    <name type="scientific">Bacteroides thetaiotaomicron</name>
    <dbReference type="NCBI Taxonomy" id="818"/>
    <lineage>
        <taxon>Bacteria</taxon>
        <taxon>Pseudomonadati</taxon>
        <taxon>Bacteroidota</taxon>
        <taxon>Bacteroidia</taxon>
        <taxon>Bacteroidales</taxon>
        <taxon>Bacteroidaceae</taxon>
        <taxon>Bacteroides</taxon>
    </lineage>
</organism>